<sequence>MKLKEEYQVEPWTFEQHLGEAVFIPAGCPHQVRNLKSCIKVALNFVSPENLQERNRLEEELRLLPKNHRAREDKLEARKMTLYAVSSAVNEIEKLTLDPNFRAANLGAENPNLTALVSENLEKMNRRKRQKCY</sequence>
<evidence type="ECO:0000259" key="5">
    <source>
        <dbReference type="PROSITE" id="PS51184"/>
    </source>
</evidence>
<dbReference type="SUPFAM" id="SSF51197">
    <property type="entry name" value="Clavaminate synthase-like"/>
    <property type="match status" value="1"/>
</dbReference>
<evidence type="ECO:0000256" key="3">
    <source>
        <dbReference type="ARBA" id="ARBA00022723"/>
    </source>
</evidence>
<keyword evidence="4" id="KW-0539">Nucleus</keyword>
<dbReference type="Gene3D" id="2.60.120.650">
    <property type="entry name" value="Cupin"/>
    <property type="match status" value="1"/>
</dbReference>
<dbReference type="InterPro" id="IPR045109">
    <property type="entry name" value="LSDs-like"/>
</dbReference>
<evidence type="ECO:0000256" key="1">
    <source>
        <dbReference type="ARBA" id="ARBA00004123"/>
    </source>
</evidence>
<keyword evidence="3" id="KW-0479">Metal-binding</keyword>
<evidence type="ECO:0000313" key="6">
    <source>
        <dbReference type="EMBL" id="ADE76854.1"/>
    </source>
</evidence>
<dbReference type="GO" id="GO:0032454">
    <property type="term" value="F:histone H3K9 demethylase activity"/>
    <property type="evidence" value="ECO:0007669"/>
    <property type="project" value="InterPro"/>
</dbReference>
<dbReference type="InterPro" id="IPR003347">
    <property type="entry name" value="JmjC_dom"/>
</dbReference>
<dbReference type="GO" id="GO:0046872">
    <property type="term" value="F:metal ion binding"/>
    <property type="evidence" value="ECO:0007669"/>
    <property type="project" value="UniProtKB-KW"/>
</dbReference>
<evidence type="ECO:0000256" key="2">
    <source>
        <dbReference type="ARBA" id="ARBA00006801"/>
    </source>
</evidence>
<dbReference type="CDD" id="cd02208">
    <property type="entry name" value="cupin_RmlC-like"/>
    <property type="match status" value="1"/>
</dbReference>
<comment type="subcellular location">
    <subcellularLocation>
        <location evidence="1">Nucleus</location>
    </subcellularLocation>
</comment>
<protein>
    <recommendedName>
        <fullName evidence="5">JmjC domain-containing protein</fullName>
    </recommendedName>
</protein>
<comment type="similarity">
    <text evidence="2">Belongs to the JARID1 histone demethylase family.</text>
</comment>
<dbReference type="GO" id="GO:0000785">
    <property type="term" value="C:chromatin"/>
    <property type="evidence" value="ECO:0007669"/>
    <property type="project" value="TreeGrafter"/>
</dbReference>
<evidence type="ECO:0000256" key="4">
    <source>
        <dbReference type="ARBA" id="ARBA00023242"/>
    </source>
</evidence>
<dbReference type="GO" id="GO:0000118">
    <property type="term" value="C:histone deacetylase complex"/>
    <property type="evidence" value="ECO:0007669"/>
    <property type="project" value="TreeGrafter"/>
</dbReference>
<organism evidence="6">
    <name type="scientific">Picea sitchensis</name>
    <name type="common">Sitka spruce</name>
    <name type="synonym">Pinus sitchensis</name>
    <dbReference type="NCBI Taxonomy" id="3332"/>
    <lineage>
        <taxon>Eukaryota</taxon>
        <taxon>Viridiplantae</taxon>
        <taxon>Streptophyta</taxon>
        <taxon>Embryophyta</taxon>
        <taxon>Tracheophyta</taxon>
        <taxon>Spermatophyta</taxon>
        <taxon>Pinopsida</taxon>
        <taxon>Pinidae</taxon>
        <taxon>Conifers I</taxon>
        <taxon>Pinales</taxon>
        <taxon>Pinaceae</taxon>
        <taxon>Picea</taxon>
    </lineage>
</organism>
<feature type="domain" description="JmjC" evidence="5">
    <location>
        <begin position="1"/>
        <end position="62"/>
    </location>
</feature>
<dbReference type="GO" id="GO:0003712">
    <property type="term" value="F:transcription coregulator activity"/>
    <property type="evidence" value="ECO:0007669"/>
    <property type="project" value="TreeGrafter"/>
</dbReference>
<name>D5ABD5_PICSI</name>
<dbReference type="GO" id="GO:0006357">
    <property type="term" value="P:regulation of transcription by RNA polymerase II"/>
    <property type="evidence" value="ECO:0007669"/>
    <property type="project" value="TreeGrafter"/>
</dbReference>
<dbReference type="Pfam" id="PF02373">
    <property type="entry name" value="JmjC"/>
    <property type="match status" value="1"/>
</dbReference>
<dbReference type="AlphaFoldDB" id="D5ABD5"/>
<dbReference type="PROSITE" id="PS51184">
    <property type="entry name" value="JMJC"/>
    <property type="match status" value="1"/>
</dbReference>
<dbReference type="PANTHER" id="PTHR12549">
    <property type="entry name" value="JMJC DOMAIN-CONTAINING HISTONE DEMETHYLATION PROTEIN"/>
    <property type="match status" value="1"/>
</dbReference>
<dbReference type="PANTHER" id="PTHR12549:SF38">
    <property type="entry name" value="JMJC DOMAIN-CONTAINING HISTONE DEMETHYLASE 2, ISOFORM A"/>
    <property type="match status" value="1"/>
</dbReference>
<accession>D5ABD5</accession>
<reference evidence="6" key="1">
    <citation type="submission" date="2010-04" db="EMBL/GenBank/DDBJ databases">
        <authorList>
            <person name="Reid K.E."/>
            <person name="Liao N."/>
            <person name="Chan S."/>
            <person name="Docking R."/>
            <person name="Taylor G."/>
            <person name="Moore R."/>
            <person name="Mayo M."/>
            <person name="Munro S."/>
            <person name="King J."/>
            <person name="Yanchuk A."/>
            <person name="Holt R."/>
            <person name="Jones S."/>
            <person name="Marra M."/>
            <person name="Ritland C.E."/>
            <person name="Ritland K."/>
            <person name="Bohlmann J."/>
        </authorList>
    </citation>
    <scope>NUCLEOTIDE SEQUENCE</scope>
    <source>
        <tissue evidence="6">Bud</tissue>
    </source>
</reference>
<dbReference type="EMBL" id="BT123538">
    <property type="protein sequence ID" value="ADE76854.1"/>
    <property type="molecule type" value="mRNA"/>
</dbReference>
<proteinExistence type="evidence at transcript level"/>
<dbReference type="GO" id="GO:0031490">
    <property type="term" value="F:chromatin DNA binding"/>
    <property type="evidence" value="ECO:0007669"/>
    <property type="project" value="TreeGrafter"/>
</dbReference>